<name>A0ABD6EA84_9BILA</name>
<comment type="similarity">
    <text evidence="9">Belongs to the SLP1 family.</text>
</comment>
<dbReference type="AlphaFoldDB" id="A0ABD6EA84"/>
<feature type="region of interest" description="Disordered" evidence="12">
    <location>
        <begin position="1"/>
        <end position="23"/>
    </location>
</feature>
<dbReference type="PANTHER" id="PTHR12953">
    <property type="entry name" value="MEMBRANE PROTEIN CH1 RELATED"/>
    <property type="match status" value="1"/>
</dbReference>
<comment type="subunit">
    <text evidence="10">Interacts with EMP65.</text>
</comment>
<evidence type="ECO:0000256" key="11">
    <source>
        <dbReference type="SAM" id="Coils"/>
    </source>
</evidence>
<keyword evidence="16" id="KW-1185">Reference proteome</keyword>
<dbReference type="GO" id="GO:0005789">
    <property type="term" value="C:endoplasmic reticulum membrane"/>
    <property type="evidence" value="ECO:0007669"/>
    <property type="project" value="UniProtKB-SubCell"/>
</dbReference>
<feature type="region of interest" description="Disordered" evidence="12">
    <location>
        <begin position="789"/>
        <end position="836"/>
    </location>
</feature>
<dbReference type="InterPro" id="IPR012919">
    <property type="entry name" value="SUN_dom"/>
</dbReference>
<dbReference type="FunFam" id="2.60.120.260:FF:000099">
    <property type="entry name" value="Uncharacterized protein, isoform C"/>
    <property type="match status" value="1"/>
</dbReference>
<evidence type="ECO:0000256" key="9">
    <source>
        <dbReference type="ARBA" id="ARBA00061226"/>
    </source>
</evidence>
<keyword evidence="7" id="KW-0325">Glycoprotein</keyword>
<evidence type="ECO:0000256" key="8">
    <source>
        <dbReference type="ARBA" id="ARBA00046288"/>
    </source>
</evidence>
<comment type="subcellular location">
    <subcellularLocation>
        <location evidence="8">Endomembrane system</location>
        <topology evidence="8">Single-pass type I membrane protein</topology>
    </subcellularLocation>
    <subcellularLocation>
        <location evidence="1">Endoplasmic reticulum membrane</location>
        <topology evidence="1">Single-pass membrane protein</topology>
    </subcellularLocation>
</comment>
<dbReference type="PANTHER" id="PTHR12953:SF0">
    <property type="entry name" value="SUN DOMAIN-CONTAINING OSSIFICATION FACTOR"/>
    <property type="match status" value="1"/>
</dbReference>
<evidence type="ECO:0000256" key="7">
    <source>
        <dbReference type="ARBA" id="ARBA00023180"/>
    </source>
</evidence>
<dbReference type="Pfam" id="PF07738">
    <property type="entry name" value="Sad1_UNC"/>
    <property type="match status" value="1"/>
</dbReference>
<proteinExistence type="inferred from homology"/>
<accession>A0ABD6EA84</accession>
<dbReference type="InterPro" id="IPR045120">
    <property type="entry name" value="Suco/Slp1-like"/>
</dbReference>
<evidence type="ECO:0000256" key="5">
    <source>
        <dbReference type="ARBA" id="ARBA00022989"/>
    </source>
</evidence>
<gene>
    <name evidence="15" type="ORF">AB6A40_003673</name>
</gene>
<keyword evidence="11" id="KW-0175">Coiled coil</keyword>
<keyword evidence="3" id="KW-0732">Signal</keyword>
<comment type="caution">
    <text evidence="15">The sequence shown here is derived from an EMBL/GenBank/DDBJ whole genome shotgun (WGS) entry which is preliminary data.</text>
</comment>
<keyword evidence="5 13" id="KW-1133">Transmembrane helix</keyword>
<evidence type="ECO:0000256" key="3">
    <source>
        <dbReference type="ARBA" id="ARBA00022729"/>
    </source>
</evidence>
<feature type="region of interest" description="Disordered" evidence="12">
    <location>
        <begin position="402"/>
        <end position="426"/>
    </location>
</feature>
<evidence type="ECO:0000256" key="6">
    <source>
        <dbReference type="ARBA" id="ARBA00023136"/>
    </source>
</evidence>
<feature type="domain" description="SUN" evidence="14">
    <location>
        <begin position="4"/>
        <end position="175"/>
    </location>
</feature>
<feature type="coiled-coil region" evidence="11">
    <location>
        <begin position="485"/>
        <end position="542"/>
    </location>
</feature>
<dbReference type="PROSITE" id="PS51469">
    <property type="entry name" value="SUN"/>
    <property type="match status" value="1"/>
</dbReference>
<evidence type="ECO:0000259" key="14">
    <source>
        <dbReference type="PROSITE" id="PS51469"/>
    </source>
</evidence>
<organism evidence="15 16">
    <name type="scientific">Gnathostoma spinigerum</name>
    <dbReference type="NCBI Taxonomy" id="75299"/>
    <lineage>
        <taxon>Eukaryota</taxon>
        <taxon>Metazoa</taxon>
        <taxon>Ecdysozoa</taxon>
        <taxon>Nematoda</taxon>
        <taxon>Chromadorea</taxon>
        <taxon>Rhabditida</taxon>
        <taxon>Spirurina</taxon>
        <taxon>Gnathostomatomorpha</taxon>
        <taxon>Gnathostomatoidea</taxon>
        <taxon>Gnathostomatidae</taxon>
        <taxon>Gnathostoma</taxon>
    </lineage>
</organism>
<dbReference type="Gene3D" id="2.60.120.260">
    <property type="entry name" value="Galactose-binding domain-like"/>
    <property type="match status" value="1"/>
</dbReference>
<evidence type="ECO:0000256" key="4">
    <source>
        <dbReference type="ARBA" id="ARBA00022824"/>
    </source>
</evidence>
<dbReference type="Proteomes" id="UP001608902">
    <property type="component" value="Unassembled WGS sequence"/>
</dbReference>
<evidence type="ECO:0000256" key="1">
    <source>
        <dbReference type="ARBA" id="ARBA00004389"/>
    </source>
</evidence>
<evidence type="ECO:0000256" key="12">
    <source>
        <dbReference type="SAM" id="MobiDB-lite"/>
    </source>
</evidence>
<keyword evidence="6 13" id="KW-0472">Membrane</keyword>
<evidence type="ECO:0000256" key="13">
    <source>
        <dbReference type="SAM" id="Phobius"/>
    </source>
</evidence>
<feature type="compositionally biased region" description="Basic residues" evidence="12">
    <location>
        <begin position="816"/>
        <end position="829"/>
    </location>
</feature>
<keyword evidence="4" id="KW-0256">Endoplasmic reticulum</keyword>
<feature type="compositionally biased region" description="Polar residues" evidence="12">
    <location>
        <begin position="1"/>
        <end position="14"/>
    </location>
</feature>
<evidence type="ECO:0000256" key="10">
    <source>
        <dbReference type="ARBA" id="ARBA00064635"/>
    </source>
</evidence>
<feature type="region of interest" description="Disordered" evidence="12">
    <location>
        <begin position="741"/>
        <end position="767"/>
    </location>
</feature>
<sequence length="836" mass="93790">MNTNSVHASVSRSDNFSKEPNAEPVVLTEAAKRNYASKECGAKVLFSNEEAENKNAPLNEREKDEYMRNPCERAKQKWLIVELCETIQPSVIEMANFELFSSGFKDIRFSSSERYPSNDWTVLGEFTAENNREVQQFEIYSARIYAKFLKIELLSHYGNEHYCTLSLIRVFGMSMVEEYEAEAEGTATPVVTVINSVEKATVEDLSSAKAESATVVLGDHSAASEQSENPIASAIDEVSKTTSEVKDFAKNEVVSGSNDLPLVNAVVNAVGQIGNIRSVIESAFNGWKKSHGKRNSKAGPSIYTACQMCPAGRTKFRLRGFCDAAFPRIFVKATSHNGNDSLKVNAKPEKSTITAGNFKRNSQWKKWGVGNNSCLRELTDARDFIEKISLPNICKSADKGLNSHSDASRLKQNESSATQLAGGMPGRIHQSQQINNRAVDSQKQRHSSYHVLPAGTTTHKESVFLKLSKRISTLELNISLSSEYLSELSRRYVEYMNESRRHTEKTMKRAEEVAYRAADSVQELLRKEMRDLMNRVDELSTIVRTIQTLLPLHRSNNMMMHKTNYGRRKDECKKPSSDGEGTRDKDDIMEYLYIDDDSDESSGEVEKISVNSILYSNDHMWTTEQLVFMVILAQILTVVLMLLAQCCYFKYHGVTRASVESIVNEQIKKVVQPSTDPHDRQWHPETVSAHAVTPSFNELPLNEPKAVKLLELARIDYPTVERTMTKSDGLDINRTFPILGSSASGSAESADDRDMGSPVRFEGNSQDNTIVKNESSKFIMVKSRLLKEANQPETSQPLVISPCQSTGRPSSEMSRHVVKSSRKNNRNRSQRNQIIV</sequence>
<protein>
    <recommendedName>
        <fullName evidence="14">SUN domain-containing protein</fullName>
    </recommendedName>
</protein>
<keyword evidence="2 13" id="KW-0812">Transmembrane</keyword>
<evidence type="ECO:0000313" key="15">
    <source>
        <dbReference type="EMBL" id="MFH4976964.1"/>
    </source>
</evidence>
<evidence type="ECO:0000313" key="16">
    <source>
        <dbReference type="Proteomes" id="UP001608902"/>
    </source>
</evidence>
<feature type="transmembrane region" description="Helical" evidence="13">
    <location>
        <begin position="626"/>
        <end position="649"/>
    </location>
</feature>
<feature type="compositionally biased region" description="Polar residues" evidence="12">
    <location>
        <begin position="791"/>
        <end position="812"/>
    </location>
</feature>
<evidence type="ECO:0000256" key="2">
    <source>
        <dbReference type="ARBA" id="ARBA00022692"/>
    </source>
</evidence>
<reference evidence="15 16" key="1">
    <citation type="submission" date="2024-08" db="EMBL/GenBank/DDBJ databases">
        <title>Gnathostoma spinigerum genome.</title>
        <authorList>
            <person name="Gonzalez-Bertolin B."/>
            <person name="Monzon S."/>
            <person name="Zaballos A."/>
            <person name="Jimenez P."/>
            <person name="Dekumyoy P."/>
            <person name="Varona S."/>
            <person name="Cuesta I."/>
            <person name="Sumanam S."/>
            <person name="Adisakwattana P."/>
            <person name="Gasser R.B."/>
            <person name="Hernandez-Gonzalez A."/>
            <person name="Young N.D."/>
            <person name="Perteguer M.J."/>
        </authorList>
    </citation>
    <scope>NUCLEOTIDE SEQUENCE [LARGE SCALE GENOMIC DNA]</scope>
    <source>
        <strain evidence="15">AL3</strain>
        <tissue evidence="15">Liver</tissue>
    </source>
</reference>
<dbReference type="EMBL" id="JBGFUD010001961">
    <property type="protein sequence ID" value="MFH4976964.1"/>
    <property type="molecule type" value="Genomic_DNA"/>
</dbReference>